<dbReference type="AlphaFoldDB" id="A0A068NYA0"/>
<dbReference type="STRING" id="661478.OP10G_4587"/>
<proteinExistence type="predicted"/>
<feature type="domain" description="Peptidase M48" evidence="13">
    <location>
        <begin position="392"/>
        <end position="547"/>
    </location>
</feature>
<evidence type="ECO:0000256" key="10">
    <source>
        <dbReference type="ARBA" id="ARBA00023049"/>
    </source>
</evidence>
<evidence type="ECO:0000256" key="7">
    <source>
        <dbReference type="ARBA" id="ARBA00022801"/>
    </source>
</evidence>
<evidence type="ECO:0000259" key="13">
    <source>
        <dbReference type="Pfam" id="PF01435"/>
    </source>
</evidence>
<evidence type="ECO:0000256" key="3">
    <source>
        <dbReference type="ARBA" id="ARBA00022475"/>
    </source>
</evidence>
<dbReference type="InterPro" id="IPR001915">
    <property type="entry name" value="Peptidase_M48"/>
</dbReference>
<dbReference type="GO" id="GO:0005886">
    <property type="term" value="C:plasma membrane"/>
    <property type="evidence" value="ECO:0007669"/>
    <property type="project" value="UniProtKB-SubCell"/>
</dbReference>
<reference evidence="14 15" key="1">
    <citation type="journal article" date="2014" name="PLoS ONE">
        <title>The first complete genome sequence of the class fimbriimonadia in the phylum armatimonadetes.</title>
        <authorList>
            <person name="Hu Z.Y."/>
            <person name="Wang Y.Z."/>
            <person name="Im W.T."/>
            <person name="Wang S.Y."/>
            <person name="Zhao G.P."/>
            <person name="Zheng H.J."/>
            <person name="Quan Z.X."/>
        </authorList>
    </citation>
    <scope>NUCLEOTIDE SEQUENCE [LARGE SCALE GENOMIC DNA]</scope>
    <source>
        <strain evidence="14">Gsoil 348</strain>
    </source>
</reference>
<accession>A0A068NYA0</accession>
<evidence type="ECO:0000256" key="11">
    <source>
        <dbReference type="ARBA" id="ARBA00023136"/>
    </source>
</evidence>
<evidence type="ECO:0000256" key="9">
    <source>
        <dbReference type="ARBA" id="ARBA00022989"/>
    </source>
</evidence>
<evidence type="ECO:0000256" key="6">
    <source>
        <dbReference type="ARBA" id="ARBA00022723"/>
    </source>
</evidence>
<evidence type="ECO:0000313" key="15">
    <source>
        <dbReference type="Proteomes" id="UP000027982"/>
    </source>
</evidence>
<keyword evidence="9 12" id="KW-1133">Transmembrane helix</keyword>
<keyword evidence="3" id="KW-1003">Cell membrane</keyword>
<feature type="transmembrane region" description="Helical" evidence="12">
    <location>
        <begin position="200"/>
        <end position="220"/>
    </location>
</feature>
<keyword evidence="7" id="KW-0378">Hydrolase</keyword>
<evidence type="ECO:0000256" key="4">
    <source>
        <dbReference type="ARBA" id="ARBA00022670"/>
    </source>
</evidence>
<keyword evidence="4" id="KW-0645">Protease</keyword>
<organism evidence="14 15">
    <name type="scientific">Fimbriimonas ginsengisoli Gsoil 348</name>
    <dbReference type="NCBI Taxonomy" id="661478"/>
    <lineage>
        <taxon>Bacteria</taxon>
        <taxon>Bacillati</taxon>
        <taxon>Armatimonadota</taxon>
        <taxon>Fimbriimonadia</taxon>
        <taxon>Fimbriimonadales</taxon>
        <taxon>Fimbriimonadaceae</taxon>
        <taxon>Fimbriimonas</taxon>
    </lineage>
</organism>
<keyword evidence="15" id="KW-1185">Reference proteome</keyword>
<feature type="transmembrane region" description="Helical" evidence="12">
    <location>
        <begin position="465"/>
        <end position="484"/>
    </location>
</feature>
<dbReference type="KEGG" id="fgi:OP10G_4587"/>
<dbReference type="PANTHER" id="PTHR43221:SF1">
    <property type="entry name" value="PROTEASE HTPX"/>
    <property type="match status" value="1"/>
</dbReference>
<keyword evidence="10" id="KW-0482">Metalloprotease</keyword>
<dbReference type="GO" id="GO:0004222">
    <property type="term" value="F:metalloendopeptidase activity"/>
    <property type="evidence" value="ECO:0007669"/>
    <property type="project" value="InterPro"/>
</dbReference>
<keyword evidence="8" id="KW-0862">Zinc</keyword>
<dbReference type="HOGENOM" id="CLU_494988_0_0_0"/>
<dbReference type="GO" id="GO:0006508">
    <property type="term" value="P:proteolysis"/>
    <property type="evidence" value="ECO:0007669"/>
    <property type="project" value="UniProtKB-KW"/>
</dbReference>
<dbReference type="eggNOG" id="COG0501">
    <property type="taxonomic scope" value="Bacteria"/>
</dbReference>
<evidence type="ECO:0000313" key="14">
    <source>
        <dbReference type="EMBL" id="AIE87955.1"/>
    </source>
</evidence>
<feature type="transmembrane region" description="Helical" evidence="12">
    <location>
        <begin position="437"/>
        <end position="459"/>
    </location>
</feature>
<feature type="transmembrane region" description="Helical" evidence="12">
    <location>
        <begin position="323"/>
        <end position="342"/>
    </location>
</feature>
<dbReference type="GO" id="GO:0046872">
    <property type="term" value="F:metal ion binding"/>
    <property type="evidence" value="ECO:0007669"/>
    <property type="project" value="UniProtKB-KW"/>
</dbReference>
<keyword evidence="6" id="KW-0479">Metal-binding</keyword>
<name>A0A068NYA0_FIMGI</name>
<evidence type="ECO:0000256" key="12">
    <source>
        <dbReference type="SAM" id="Phobius"/>
    </source>
</evidence>
<dbReference type="PANTHER" id="PTHR43221">
    <property type="entry name" value="PROTEASE HTPX"/>
    <property type="match status" value="1"/>
</dbReference>
<dbReference type="Pfam" id="PF01435">
    <property type="entry name" value="Peptidase_M48"/>
    <property type="match status" value="1"/>
</dbReference>
<feature type="transmembrane region" description="Helical" evidence="12">
    <location>
        <begin position="159"/>
        <end position="179"/>
    </location>
</feature>
<evidence type="ECO:0000256" key="2">
    <source>
        <dbReference type="ARBA" id="ARBA00004651"/>
    </source>
</evidence>
<comment type="cofactor">
    <cofactor evidence="1">
        <name>Zn(2+)</name>
        <dbReference type="ChEBI" id="CHEBI:29105"/>
    </cofactor>
</comment>
<evidence type="ECO:0000256" key="5">
    <source>
        <dbReference type="ARBA" id="ARBA00022692"/>
    </source>
</evidence>
<feature type="transmembrane region" description="Helical" evidence="12">
    <location>
        <begin position="301"/>
        <end position="317"/>
    </location>
</feature>
<protein>
    <submittedName>
        <fullName evidence="14">Peptidase M48 Ste24p</fullName>
    </submittedName>
</protein>
<dbReference type="Gene3D" id="3.30.2010.10">
    <property type="entry name" value="Metalloproteases ('zincins'), catalytic domain"/>
    <property type="match status" value="1"/>
</dbReference>
<keyword evidence="5 12" id="KW-0812">Transmembrane</keyword>
<comment type="subcellular location">
    <subcellularLocation>
        <location evidence="2">Cell membrane</location>
        <topology evidence="2">Multi-pass membrane protein</topology>
    </subcellularLocation>
</comment>
<dbReference type="EMBL" id="CP007139">
    <property type="protein sequence ID" value="AIE87955.1"/>
    <property type="molecule type" value="Genomic_DNA"/>
</dbReference>
<dbReference type="Proteomes" id="UP000027982">
    <property type="component" value="Chromosome"/>
</dbReference>
<keyword evidence="11 12" id="KW-0472">Membrane</keyword>
<evidence type="ECO:0000256" key="1">
    <source>
        <dbReference type="ARBA" id="ARBA00001947"/>
    </source>
</evidence>
<evidence type="ECO:0000256" key="8">
    <source>
        <dbReference type="ARBA" id="ARBA00022833"/>
    </source>
</evidence>
<feature type="transmembrane region" description="Helical" evidence="12">
    <location>
        <begin position="232"/>
        <end position="257"/>
    </location>
</feature>
<sequence>MLSRLSTYLGFPNTPIDHGLVVSVYLSASSGEILMVGPPSGNAQEYASFLAKWSKCVGNPVSVQWSPESDGAAARLRWGHGTFGIEHGEQAVPVGNLVQSLRQNRWDAKVALRYVLHAVPPGARTPEDSTRTYASFDVSNVEANFVARPTVTLPTGIGLLFWVFVGFVPVVTSLGFLAAGIVASRKNLPLPMRRRYYSKLVRYTSTGGVGIHAPFAFYLIYSGALKPIADLWFGSTTLSTVMIPFLILPMVVLAPAAKAMSGLEKKLFGATEEEKSKLPAPMPVAPEALARRARFRQATSVVRYVGIATLLASQAFLNQKVAWRPAPIVFGLVLLFLAESIVRPFLKAKPGDYAEKYRDAGLDAEARDLAALMGTEVQLVQVDRSPAGVLYPNARIDRKGNVTVTARAMQILEPAERRFLLAHELAHHKLGHVKTRLLKVTIPLLACSLPMFYVFLMLFGAPRVFAPGVGFGLAVLGSFYSLLFGQKIRKRHELEADALAVQTTGDLSAAENTLSKLALGSPMPHMHELDELASHPALSRRIENLRAAIS</sequence>
<gene>
    <name evidence="14" type="ORF">OP10G_4587</name>
</gene>
<dbReference type="InterPro" id="IPR050083">
    <property type="entry name" value="HtpX_protease"/>
</dbReference>